<feature type="compositionally biased region" description="Low complexity" evidence="1">
    <location>
        <begin position="33"/>
        <end position="65"/>
    </location>
</feature>
<dbReference type="EMBL" id="PTIX01000012">
    <property type="protein sequence ID" value="PPK65779.1"/>
    <property type="molecule type" value="Genomic_DNA"/>
</dbReference>
<feature type="chain" id="PRO_5015664447" description="Small secreted protein" evidence="2">
    <location>
        <begin position="21"/>
        <end position="228"/>
    </location>
</feature>
<evidence type="ECO:0000256" key="2">
    <source>
        <dbReference type="SAM" id="SignalP"/>
    </source>
</evidence>
<comment type="caution">
    <text evidence="3">The sequence shown here is derived from an EMBL/GenBank/DDBJ whole genome shotgun (WGS) entry which is preliminary data.</text>
</comment>
<protein>
    <recommendedName>
        <fullName evidence="5">Small secreted protein</fullName>
    </recommendedName>
</protein>
<dbReference type="Proteomes" id="UP000239203">
    <property type="component" value="Unassembled WGS sequence"/>
</dbReference>
<feature type="signal peptide" evidence="2">
    <location>
        <begin position="1"/>
        <end position="20"/>
    </location>
</feature>
<name>A0A2S6GKN9_9PSEU</name>
<dbReference type="AlphaFoldDB" id="A0A2S6GKN9"/>
<keyword evidence="2" id="KW-0732">Signal</keyword>
<evidence type="ECO:0000256" key="1">
    <source>
        <dbReference type="SAM" id="MobiDB-lite"/>
    </source>
</evidence>
<evidence type="ECO:0008006" key="5">
    <source>
        <dbReference type="Google" id="ProtNLM"/>
    </source>
</evidence>
<feature type="region of interest" description="Disordered" evidence="1">
    <location>
        <begin position="24"/>
        <end position="65"/>
    </location>
</feature>
<accession>A0A2S6GKN9</accession>
<proteinExistence type="predicted"/>
<organism evidence="3 4">
    <name type="scientific">Actinokineospora auranticolor</name>
    <dbReference type="NCBI Taxonomy" id="155976"/>
    <lineage>
        <taxon>Bacteria</taxon>
        <taxon>Bacillati</taxon>
        <taxon>Actinomycetota</taxon>
        <taxon>Actinomycetes</taxon>
        <taxon>Pseudonocardiales</taxon>
        <taxon>Pseudonocardiaceae</taxon>
        <taxon>Actinokineospora</taxon>
    </lineage>
</organism>
<evidence type="ECO:0000313" key="3">
    <source>
        <dbReference type="EMBL" id="PPK65779.1"/>
    </source>
</evidence>
<evidence type="ECO:0000313" key="4">
    <source>
        <dbReference type="Proteomes" id="UP000239203"/>
    </source>
</evidence>
<dbReference type="OrthoDB" id="4202326at2"/>
<reference evidence="3 4" key="1">
    <citation type="submission" date="2018-02" db="EMBL/GenBank/DDBJ databases">
        <title>Genomic Encyclopedia of Archaeal and Bacterial Type Strains, Phase II (KMG-II): from individual species to whole genera.</title>
        <authorList>
            <person name="Goeker M."/>
        </authorList>
    </citation>
    <scope>NUCLEOTIDE SEQUENCE [LARGE SCALE GENOMIC DNA]</scope>
    <source>
        <strain evidence="3 4">YU 961-1</strain>
    </source>
</reference>
<gene>
    <name evidence="3" type="ORF">CLV40_11239</name>
</gene>
<sequence length="228" mass="22542">MARRLVAVSVTAVALTAALAGCGGTNDAGGGTPTSAPGTTTSQAGSASASAGEVPSTTAAGTAPAGDKVVAWAEKVCGTLTPEIATLNSEPSIDPAGDSAKARDGLVKFLGVLVGALDRSAQGVQAAGAPPVADGEKLLAAQVTALSTAKTATEKAQTMMRNVSATNPAEFQAGFVQVAEELQKLDELADPIKALRANPELASAFKQGPNCKKFEQTFTGSAGSTPTS</sequence>
<dbReference type="PROSITE" id="PS51257">
    <property type="entry name" value="PROKAR_LIPOPROTEIN"/>
    <property type="match status" value="1"/>
</dbReference>
<dbReference type="RefSeq" id="WP_104480772.1">
    <property type="nucleotide sequence ID" value="NZ_CP154825.1"/>
</dbReference>
<keyword evidence="4" id="KW-1185">Reference proteome</keyword>